<dbReference type="HOGENOM" id="CLU_456478_0_0_1"/>
<sequence>MRLINVHTYELSTVTLDVDYEATLTYAILSHTWAEEELTLQDFVSDARETKKGFLKVKGCCEQANKDDIDWVWIDTCCIDKTDSAELSEAINSMYARYRCSAVCYVYLEDVPPRSPHIDVERFEKARWFTRGWCLQELIAPPKVEFYAWDWSQVGTKWSLQSVITRVTSIPSQALLDRELDSYSVAQRMSWAADRKTQRVEDEAYCLLGIFDIHMPLVYGEGERPFCVYKYVHHESYVCIPIVQSSNRGFVTYGTAEKSKVVLVGNETLAKFGILEIYFTISHQRNGSMEPWGYQTPKVLEVVLTSLENKNLLMTYAAAFPASINFLDQKQGGQLDQRRMLPHNFGSIMSDFNFRRRDRRNMSQSCNISPTDFIKQKDKWRDWPLSLKFHIAVVGAAERIFKQPRCHVWIRDDSNDMFHDDENQVSWFDEGSYEYATDRAETQVLDGTVVLHVSIKWLGESTFQQNSAKPLRHSVQLALNEKS</sequence>
<name>A0A084QWE6_STAC4</name>
<feature type="domain" description="Heterokaryon incompatibility" evidence="1">
    <location>
        <begin position="26"/>
        <end position="110"/>
    </location>
</feature>
<dbReference type="AlphaFoldDB" id="A0A084QWE6"/>
<evidence type="ECO:0000313" key="2">
    <source>
        <dbReference type="EMBL" id="KFA68281.1"/>
    </source>
</evidence>
<dbReference type="Pfam" id="PF06985">
    <property type="entry name" value="HET"/>
    <property type="match status" value="1"/>
</dbReference>
<accession>A0A084QWE6</accession>
<dbReference type="Proteomes" id="UP000028524">
    <property type="component" value="Unassembled WGS sequence"/>
</dbReference>
<reference evidence="2 3" key="1">
    <citation type="journal article" date="2014" name="BMC Genomics">
        <title>Comparative genome sequencing reveals chemotype-specific gene clusters in the toxigenic black mold Stachybotrys.</title>
        <authorList>
            <person name="Semeiks J."/>
            <person name="Borek D."/>
            <person name="Otwinowski Z."/>
            <person name="Grishin N.V."/>
        </authorList>
    </citation>
    <scope>NUCLEOTIDE SEQUENCE [LARGE SCALE GENOMIC DNA]</scope>
    <source>
        <strain evidence="2 3">IBT 40285</strain>
    </source>
</reference>
<protein>
    <recommendedName>
        <fullName evidence="1">Heterokaryon incompatibility domain-containing protein</fullName>
    </recommendedName>
</protein>
<evidence type="ECO:0000259" key="1">
    <source>
        <dbReference type="Pfam" id="PF06985"/>
    </source>
</evidence>
<dbReference type="InParanoid" id="A0A084QWE6"/>
<organism evidence="2 3">
    <name type="scientific">Stachybotrys chlorohalonatus (strain IBT 40285)</name>
    <dbReference type="NCBI Taxonomy" id="1283841"/>
    <lineage>
        <taxon>Eukaryota</taxon>
        <taxon>Fungi</taxon>
        <taxon>Dikarya</taxon>
        <taxon>Ascomycota</taxon>
        <taxon>Pezizomycotina</taxon>
        <taxon>Sordariomycetes</taxon>
        <taxon>Hypocreomycetidae</taxon>
        <taxon>Hypocreales</taxon>
        <taxon>Stachybotryaceae</taxon>
        <taxon>Stachybotrys</taxon>
    </lineage>
</organism>
<gene>
    <name evidence="2" type="ORF">S40285_06644</name>
</gene>
<dbReference type="OrthoDB" id="674604at2759"/>
<dbReference type="InterPro" id="IPR010730">
    <property type="entry name" value="HET"/>
</dbReference>
<keyword evidence="3" id="KW-1185">Reference proteome</keyword>
<dbReference type="STRING" id="1283841.A0A084QWE6"/>
<dbReference type="PANTHER" id="PTHR10622">
    <property type="entry name" value="HET DOMAIN-CONTAINING PROTEIN"/>
    <property type="match status" value="1"/>
</dbReference>
<evidence type="ECO:0000313" key="3">
    <source>
        <dbReference type="Proteomes" id="UP000028524"/>
    </source>
</evidence>
<dbReference type="PANTHER" id="PTHR10622:SF10">
    <property type="entry name" value="HET DOMAIN-CONTAINING PROTEIN"/>
    <property type="match status" value="1"/>
</dbReference>
<dbReference type="EMBL" id="KL659944">
    <property type="protein sequence ID" value="KFA68281.1"/>
    <property type="molecule type" value="Genomic_DNA"/>
</dbReference>
<proteinExistence type="predicted"/>